<accession>A0ABQ6MIH8</accession>
<protein>
    <submittedName>
        <fullName evidence="1">Uncharacterized protein</fullName>
    </submittedName>
</protein>
<evidence type="ECO:0000313" key="2">
    <source>
        <dbReference type="Proteomes" id="UP001165060"/>
    </source>
</evidence>
<organism evidence="1 2">
    <name type="scientific">Tetraparma gracilis</name>
    <dbReference type="NCBI Taxonomy" id="2962635"/>
    <lineage>
        <taxon>Eukaryota</taxon>
        <taxon>Sar</taxon>
        <taxon>Stramenopiles</taxon>
        <taxon>Ochrophyta</taxon>
        <taxon>Bolidophyceae</taxon>
        <taxon>Parmales</taxon>
        <taxon>Triparmaceae</taxon>
        <taxon>Tetraparma</taxon>
    </lineage>
</organism>
<comment type="caution">
    <text evidence="1">The sequence shown here is derived from an EMBL/GenBank/DDBJ whole genome shotgun (WGS) entry which is preliminary data.</text>
</comment>
<dbReference type="Proteomes" id="UP001165060">
    <property type="component" value="Unassembled WGS sequence"/>
</dbReference>
<name>A0ABQ6MIH8_9STRA</name>
<reference evidence="1 2" key="1">
    <citation type="journal article" date="2023" name="Commun. Biol.">
        <title>Genome analysis of Parmales, the sister group of diatoms, reveals the evolutionary specialization of diatoms from phago-mixotrophs to photoautotrophs.</title>
        <authorList>
            <person name="Ban H."/>
            <person name="Sato S."/>
            <person name="Yoshikawa S."/>
            <person name="Yamada K."/>
            <person name="Nakamura Y."/>
            <person name="Ichinomiya M."/>
            <person name="Sato N."/>
            <person name="Blanc-Mathieu R."/>
            <person name="Endo H."/>
            <person name="Kuwata A."/>
            <person name="Ogata H."/>
        </authorList>
    </citation>
    <scope>NUCLEOTIDE SEQUENCE [LARGE SCALE GENOMIC DNA]</scope>
</reference>
<sequence>MANPPSTPLPPPSPGYDGYDVTIVCCSDDHQAAYWQSRLSATVGAERGSAGASSGGPGASFPLVLAVTEDWGAGGAGNGLGTLYAYRKACAAALPLGVDLPALLLAGSVSAALFHTAGKGTRLAPLPAAENNNKPAVRLPATVLSNSTVKGVTTTQRVPMTVLEAVVLQTGAYAASRRGRLSVFWGDQIFVPSVSPRYQPKHHVDIMCTLGEMVGEEEWASKGLEKYGVIAVSSTGAAAQVEKVSHATAVRMLASLGDVKRVGPSLGSFSLSSPFLAALVDEYEPELARKEGKMDTDPHFWMPLTLSEPDYVSLMTQKKVPADASQAQYRRMAAFKERFFEGGRNGALGLFGAVDVGAQACWWDYGQLKKYMANNMQLLEDGDDANLLRAFFGVTSRVSDSSTGDAAVDASSCVFSSNVGAGSISGSVLSAVSADEVEADGALLINVSAAKIKVAPGSIVYNVVSDDAAGIEVGPGEVLCGVFDEAGACKLVRSRLDVDGGAAWKESVCGNDLSFEGLHAANVGADVSAIEAAKTKRMQRAE</sequence>
<gene>
    <name evidence="1" type="ORF">TeGR_g8039</name>
</gene>
<keyword evidence="2" id="KW-1185">Reference proteome</keyword>
<proteinExistence type="predicted"/>
<dbReference type="EMBL" id="BRYB01002888">
    <property type="protein sequence ID" value="GMI27133.1"/>
    <property type="molecule type" value="Genomic_DNA"/>
</dbReference>
<evidence type="ECO:0000313" key="1">
    <source>
        <dbReference type="EMBL" id="GMI27133.1"/>
    </source>
</evidence>